<feature type="region of interest" description="Disordered" evidence="1">
    <location>
        <begin position="18"/>
        <end position="58"/>
    </location>
</feature>
<organism evidence="2 3">
    <name type="scientific">Dendrobium nobile</name>
    <name type="common">Orchid</name>
    <dbReference type="NCBI Taxonomy" id="94219"/>
    <lineage>
        <taxon>Eukaryota</taxon>
        <taxon>Viridiplantae</taxon>
        <taxon>Streptophyta</taxon>
        <taxon>Embryophyta</taxon>
        <taxon>Tracheophyta</taxon>
        <taxon>Spermatophyta</taxon>
        <taxon>Magnoliopsida</taxon>
        <taxon>Liliopsida</taxon>
        <taxon>Asparagales</taxon>
        <taxon>Orchidaceae</taxon>
        <taxon>Epidendroideae</taxon>
        <taxon>Malaxideae</taxon>
        <taxon>Dendrobiinae</taxon>
        <taxon>Dendrobium</taxon>
    </lineage>
</organism>
<evidence type="ECO:0000313" key="2">
    <source>
        <dbReference type="EMBL" id="KAI0493886.1"/>
    </source>
</evidence>
<protein>
    <submittedName>
        <fullName evidence="2">Uncharacterized protein</fullName>
    </submittedName>
</protein>
<reference evidence="2" key="1">
    <citation type="journal article" date="2022" name="Front. Genet.">
        <title>Chromosome-Scale Assembly of the Dendrobium nobile Genome Provides Insights Into the Molecular Mechanism of the Biosynthesis of the Medicinal Active Ingredient of Dendrobium.</title>
        <authorList>
            <person name="Xu Q."/>
            <person name="Niu S.-C."/>
            <person name="Li K.-L."/>
            <person name="Zheng P.-J."/>
            <person name="Zhang X.-J."/>
            <person name="Jia Y."/>
            <person name="Liu Y."/>
            <person name="Niu Y.-X."/>
            <person name="Yu L.-H."/>
            <person name="Chen D.-F."/>
            <person name="Zhang G.-Q."/>
        </authorList>
    </citation>
    <scope>NUCLEOTIDE SEQUENCE</scope>
    <source>
        <tissue evidence="2">Leaf</tissue>
    </source>
</reference>
<evidence type="ECO:0000256" key="1">
    <source>
        <dbReference type="SAM" id="MobiDB-lite"/>
    </source>
</evidence>
<name>A0A8T3ABG8_DENNO</name>
<gene>
    <name evidence="2" type="ORF">KFK09_024012</name>
</gene>
<feature type="compositionally biased region" description="Polar residues" evidence="1">
    <location>
        <begin position="33"/>
        <end position="49"/>
    </location>
</feature>
<dbReference type="AlphaFoldDB" id="A0A8T3ABG8"/>
<dbReference type="EMBL" id="JAGYWB010000017">
    <property type="protein sequence ID" value="KAI0493886.1"/>
    <property type="molecule type" value="Genomic_DNA"/>
</dbReference>
<comment type="caution">
    <text evidence="2">The sequence shown here is derived from an EMBL/GenBank/DDBJ whole genome shotgun (WGS) entry which is preliminary data.</text>
</comment>
<keyword evidence="3" id="KW-1185">Reference proteome</keyword>
<sequence>MLKVVSLGKRGLYEAHKRPTNSNLINQEERAEQSSSLVERCLSNRSPSTIGKGAGHHG</sequence>
<evidence type="ECO:0000313" key="3">
    <source>
        <dbReference type="Proteomes" id="UP000829196"/>
    </source>
</evidence>
<accession>A0A8T3ABG8</accession>
<proteinExistence type="predicted"/>
<dbReference type="Proteomes" id="UP000829196">
    <property type="component" value="Unassembled WGS sequence"/>
</dbReference>